<gene>
    <name evidence="2" type="ORF">SPV1_12115</name>
</gene>
<dbReference type="Gene3D" id="3.40.50.300">
    <property type="entry name" value="P-loop containing nucleotide triphosphate hydrolases"/>
    <property type="match status" value="1"/>
</dbReference>
<dbReference type="InterPro" id="IPR025669">
    <property type="entry name" value="AAA_dom"/>
</dbReference>
<evidence type="ECO:0000259" key="1">
    <source>
        <dbReference type="Pfam" id="PF13614"/>
    </source>
</evidence>
<reference evidence="2 3" key="1">
    <citation type="submission" date="2006-09" db="EMBL/GenBank/DDBJ databases">
        <authorList>
            <person name="Emerson D."/>
            <person name="Ferriera S."/>
            <person name="Johnson J."/>
            <person name="Kravitz S."/>
            <person name="Halpern A."/>
            <person name="Remington K."/>
            <person name="Beeson K."/>
            <person name="Tran B."/>
            <person name="Rogers Y.-H."/>
            <person name="Friedman R."/>
            <person name="Venter J.C."/>
        </authorList>
    </citation>
    <scope>NUCLEOTIDE SEQUENCE [LARGE SCALE GENOMIC DNA]</scope>
    <source>
        <strain evidence="2 3">PV-1</strain>
    </source>
</reference>
<dbReference type="InterPro" id="IPR027417">
    <property type="entry name" value="P-loop_NTPase"/>
</dbReference>
<evidence type="ECO:0000313" key="3">
    <source>
        <dbReference type="Proteomes" id="UP000005297"/>
    </source>
</evidence>
<dbReference type="AlphaFoldDB" id="Q0EVX9"/>
<dbReference type="EMBL" id="AATS01000024">
    <property type="protein sequence ID" value="EAU53426.1"/>
    <property type="molecule type" value="Genomic_DNA"/>
</dbReference>
<dbReference type="HOGENOM" id="CLU_037612_1_4_0"/>
<accession>Q0EVX9</accession>
<dbReference type="PANTHER" id="PTHR13696:SF52">
    <property type="entry name" value="PARA FAMILY PROTEIN CT_582"/>
    <property type="match status" value="1"/>
</dbReference>
<dbReference type="InParanoid" id="Q0EVX9"/>
<sequence length="262" mass="28513">MKHQGLGPITAIANQKGGVGKTTTSINLAASLAALEKRVLLIDLDPQGNSTSGLGVNQNTVRSGTYDVLMGDAQLSDAIIATDCERLLLLPASMDLAGAEIELVSELGRELRLEQAFAAYKGEAFDYVFIDCPPALSLLTVNALSASDHVMVTLQTEFYAMEGLTQLMDSIRRIKQALNSSLTMEGILLTMVDGRNRLSTQVEEDVRAYFGSQVYANTIPRNVRLSEAPSFGVPVMYHDVRSKGAQAYLVVAQEFMHRREIQ</sequence>
<protein>
    <submittedName>
        <fullName evidence="2">ParA, ParA family ATPase</fullName>
    </submittedName>
</protein>
<dbReference type="eggNOG" id="COG1192">
    <property type="taxonomic scope" value="Bacteria"/>
</dbReference>
<comment type="caution">
    <text evidence="2">The sequence shown here is derived from an EMBL/GenBank/DDBJ whole genome shotgun (WGS) entry which is preliminary data.</text>
</comment>
<dbReference type="CDD" id="cd02042">
    <property type="entry name" value="ParAB_family"/>
    <property type="match status" value="1"/>
</dbReference>
<dbReference type="Pfam" id="PF13614">
    <property type="entry name" value="AAA_31"/>
    <property type="match status" value="1"/>
</dbReference>
<organism evidence="2 3">
    <name type="scientific">Mariprofundus ferrooxydans PV-1</name>
    <dbReference type="NCBI Taxonomy" id="314345"/>
    <lineage>
        <taxon>Bacteria</taxon>
        <taxon>Pseudomonadati</taxon>
        <taxon>Pseudomonadota</taxon>
        <taxon>Candidatius Mariprofundia</taxon>
        <taxon>Mariprofundales</taxon>
        <taxon>Mariprofundaceae</taxon>
        <taxon>Mariprofundus</taxon>
    </lineage>
</organism>
<feature type="domain" description="AAA" evidence="1">
    <location>
        <begin position="9"/>
        <end position="184"/>
    </location>
</feature>
<dbReference type="Proteomes" id="UP000005297">
    <property type="component" value="Unassembled WGS sequence"/>
</dbReference>
<proteinExistence type="predicted"/>
<dbReference type="PANTHER" id="PTHR13696">
    <property type="entry name" value="P-LOOP CONTAINING NUCLEOSIDE TRIPHOSPHATE HYDROLASE"/>
    <property type="match status" value="1"/>
</dbReference>
<dbReference type="FunFam" id="3.40.50.300:FF:000285">
    <property type="entry name" value="Sporulation initiation inhibitor Soj"/>
    <property type="match status" value="1"/>
</dbReference>
<dbReference type="OrthoDB" id="5289997at2"/>
<dbReference type="STRING" id="314344.AL013_06495"/>
<evidence type="ECO:0000313" key="2">
    <source>
        <dbReference type="EMBL" id="EAU53426.1"/>
    </source>
</evidence>
<keyword evidence="3" id="KW-1185">Reference proteome</keyword>
<dbReference type="SUPFAM" id="SSF52540">
    <property type="entry name" value="P-loop containing nucleoside triphosphate hydrolases"/>
    <property type="match status" value="1"/>
</dbReference>
<name>Q0EVX9_9PROT</name>
<dbReference type="InterPro" id="IPR050678">
    <property type="entry name" value="DNA_Partitioning_ATPase"/>
</dbReference>
<dbReference type="RefSeq" id="WP_009849940.1">
    <property type="nucleotide sequence ID" value="NZ_DS022294.1"/>
</dbReference>